<dbReference type="GO" id="GO:0015074">
    <property type="term" value="P:DNA integration"/>
    <property type="evidence" value="ECO:0007669"/>
    <property type="project" value="InterPro"/>
</dbReference>
<dbReference type="Gene3D" id="3.30.420.10">
    <property type="entry name" value="Ribonuclease H-like superfamily/Ribonuclease H"/>
    <property type="match status" value="1"/>
</dbReference>
<dbReference type="InterPro" id="IPR001584">
    <property type="entry name" value="Integrase_cat-core"/>
</dbReference>
<sequence>MLITDNASNLNNRMMDQLCQQFKIQHHNSAPYRPKMNGAVEAANKNVKKILSKMTETYKDWHEHLPYALCAYRTSVRTSVGATPYSLVYGMEAVLPVEVEIPSLRILSTRGRIERAYNKKARPRTFQPGDLVLKKRNMALSDPRGKFAPSYEGPYVVKKAFSGGAIILADMDGEEFRSPINSDSVIKPGKQRKSVRTLPSDGNYRGYGENLGRGAIGKSNVESWTWRLSAESPQGSGKGRIPLIMLLPDGASSGTQRIHHLVNLVERSDHRETLLIEPRSIGLKSIMHQRSNSDCKTPLSPWRTLI</sequence>
<evidence type="ECO:0000313" key="3">
    <source>
        <dbReference type="EMBL" id="SPD11497.1"/>
    </source>
</evidence>
<dbReference type="PROSITE" id="PS50994">
    <property type="entry name" value="INTEGRASE"/>
    <property type="match status" value="1"/>
</dbReference>
<accession>A0A2N9HAU9</accession>
<protein>
    <recommendedName>
        <fullName evidence="2">Integrase catalytic domain-containing protein</fullName>
    </recommendedName>
</protein>
<organism evidence="3">
    <name type="scientific">Fagus sylvatica</name>
    <name type="common">Beechnut</name>
    <dbReference type="NCBI Taxonomy" id="28930"/>
    <lineage>
        <taxon>Eukaryota</taxon>
        <taxon>Viridiplantae</taxon>
        <taxon>Streptophyta</taxon>
        <taxon>Embryophyta</taxon>
        <taxon>Tracheophyta</taxon>
        <taxon>Spermatophyta</taxon>
        <taxon>Magnoliopsida</taxon>
        <taxon>eudicotyledons</taxon>
        <taxon>Gunneridae</taxon>
        <taxon>Pentapetalae</taxon>
        <taxon>rosids</taxon>
        <taxon>fabids</taxon>
        <taxon>Fagales</taxon>
        <taxon>Fagaceae</taxon>
        <taxon>Fagus</taxon>
    </lineage>
</organism>
<proteinExistence type="predicted"/>
<dbReference type="EMBL" id="OIVN01003470">
    <property type="protein sequence ID" value="SPD11497.1"/>
    <property type="molecule type" value="Genomic_DNA"/>
</dbReference>
<dbReference type="SUPFAM" id="SSF53098">
    <property type="entry name" value="Ribonuclease H-like"/>
    <property type="match status" value="1"/>
</dbReference>
<dbReference type="PANTHER" id="PTHR48475">
    <property type="entry name" value="RIBONUCLEASE H"/>
    <property type="match status" value="1"/>
</dbReference>
<dbReference type="AlphaFoldDB" id="A0A2N9HAU9"/>
<dbReference type="GO" id="GO:0003676">
    <property type="term" value="F:nucleic acid binding"/>
    <property type="evidence" value="ECO:0007669"/>
    <property type="project" value="InterPro"/>
</dbReference>
<feature type="region of interest" description="Disordered" evidence="1">
    <location>
        <begin position="180"/>
        <end position="201"/>
    </location>
</feature>
<feature type="domain" description="Integrase catalytic" evidence="2">
    <location>
        <begin position="1"/>
        <end position="92"/>
    </location>
</feature>
<dbReference type="InterPro" id="IPR036397">
    <property type="entry name" value="RNaseH_sf"/>
</dbReference>
<evidence type="ECO:0000259" key="2">
    <source>
        <dbReference type="PROSITE" id="PS50994"/>
    </source>
</evidence>
<dbReference type="PANTHER" id="PTHR48475:SF1">
    <property type="entry name" value="RNASE H TYPE-1 DOMAIN-CONTAINING PROTEIN"/>
    <property type="match status" value="1"/>
</dbReference>
<gene>
    <name evidence="3" type="ORF">FSB_LOCUS39379</name>
</gene>
<name>A0A2N9HAU9_FAGSY</name>
<dbReference type="InterPro" id="IPR012337">
    <property type="entry name" value="RNaseH-like_sf"/>
</dbReference>
<reference evidence="3" key="1">
    <citation type="submission" date="2018-02" db="EMBL/GenBank/DDBJ databases">
        <authorList>
            <person name="Cohen D.B."/>
            <person name="Kent A.D."/>
        </authorList>
    </citation>
    <scope>NUCLEOTIDE SEQUENCE</scope>
</reference>
<evidence type="ECO:0000256" key="1">
    <source>
        <dbReference type="SAM" id="MobiDB-lite"/>
    </source>
</evidence>